<evidence type="ECO:0000259" key="12">
    <source>
        <dbReference type="PROSITE" id="PS50255"/>
    </source>
</evidence>
<dbReference type="CDD" id="cd03506">
    <property type="entry name" value="Delta6-FADS-like"/>
    <property type="match status" value="1"/>
</dbReference>
<feature type="transmembrane region" description="Helical" evidence="11">
    <location>
        <begin position="125"/>
        <end position="143"/>
    </location>
</feature>
<dbReference type="GO" id="GO:0016020">
    <property type="term" value="C:membrane"/>
    <property type="evidence" value="ECO:0007669"/>
    <property type="project" value="TreeGrafter"/>
</dbReference>
<feature type="transmembrane region" description="Helical" evidence="11">
    <location>
        <begin position="182"/>
        <end position="202"/>
    </location>
</feature>
<dbReference type="GO" id="GO:0046872">
    <property type="term" value="F:metal ion binding"/>
    <property type="evidence" value="ECO:0007669"/>
    <property type="project" value="UniProtKB-KW"/>
</dbReference>
<dbReference type="InterPro" id="IPR036400">
    <property type="entry name" value="Cyt_B5-like_heme/steroid_sf"/>
</dbReference>
<organism evidence="13 14">
    <name type="scientific">Cavenderia fasciculata</name>
    <name type="common">Slime mold</name>
    <name type="synonym">Dictyostelium fasciculatum</name>
    <dbReference type="NCBI Taxonomy" id="261658"/>
    <lineage>
        <taxon>Eukaryota</taxon>
        <taxon>Amoebozoa</taxon>
        <taxon>Evosea</taxon>
        <taxon>Eumycetozoa</taxon>
        <taxon>Dictyostelia</taxon>
        <taxon>Acytosteliales</taxon>
        <taxon>Cavenderiaceae</taxon>
        <taxon>Cavenderia</taxon>
    </lineage>
</organism>
<keyword evidence="14" id="KW-1185">Reference proteome</keyword>
<dbReference type="PRINTS" id="PR00363">
    <property type="entry name" value="CYTOCHROMEB5"/>
</dbReference>
<protein>
    <submittedName>
        <fullName evidence="13">Delta 5 fatty acid desaturase</fullName>
    </submittedName>
</protein>
<dbReference type="Proteomes" id="UP000007797">
    <property type="component" value="Unassembled WGS sequence"/>
</dbReference>
<keyword evidence="10" id="KW-0275">Fatty acid biosynthesis</keyword>
<keyword evidence="3" id="KW-0444">Lipid biosynthesis</keyword>
<keyword evidence="7" id="KW-0249">Electron transport</keyword>
<dbReference type="OMA" id="LSANWWN"/>
<comment type="cofactor">
    <cofactor evidence="1">
        <name>Fe cation</name>
        <dbReference type="ChEBI" id="CHEBI:24875"/>
    </cofactor>
</comment>
<evidence type="ECO:0000256" key="3">
    <source>
        <dbReference type="ARBA" id="ARBA00022516"/>
    </source>
</evidence>
<dbReference type="Gene3D" id="3.10.120.10">
    <property type="entry name" value="Cytochrome b5-like heme/steroid binding domain"/>
    <property type="match status" value="1"/>
</dbReference>
<evidence type="ECO:0000313" key="13">
    <source>
        <dbReference type="EMBL" id="EGG19896.1"/>
    </source>
</evidence>
<dbReference type="STRING" id="1054147.F4PX93"/>
<evidence type="ECO:0000256" key="1">
    <source>
        <dbReference type="ARBA" id="ARBA00001962"/>
    </source>
</evidence>
<evidence type="ECO:0000256" key="5">
    <source>
        <dbReference type="ARBA" id="ARBA00022723"/>
    </source>
</evidence>
<comment type="similarity">
    <text evidence="2">Belongs to the fatty acid desaturase type 1 family.</text>
</comment>
<keyword evidence="7" id="KW-0813">Transport</keyword>
<keyword evidence="9" id="KW-0443">Lipid metabolism</keyword>
<evidence type="ECO:0000313" key="14">
    <source>
        <dbReference type="Proteomes" id="UP000007797"/>
    </source>
</evidence>
<evidence type="ECO:0000256" key="2">
    <source>
        <dbReference type="ARBA" id="ARBA00009295"/>
    </source>
</evidence>
<dbReference type="OrthoDB" id="260519at2759"/>
<dbReference type="PANTHER" id="PTHR19353">
    <property type="entry name" value="FATTY ACID DESATURASE 2"/>
    <property type="match status" value="1"/>
</dbReference>
<keyword evidence="6" id="KW-0276">Fatty acid metabolism</keyword>
<evidence type="ECO:0000256" key="4">
    <source>
        <dbReference type="ARBA" id="ARBA00022617"/>
    </source>
</evidence>
<dbReference type="PROSITE" id="PS50255">
    <property type="entry name" value="CYTOCHROME_B5_2"/>
    <property type="match status" value="1"/>
</dbReference>
<gene>
    <name evidence="13" type="primary">fadA</name>
    <name evidence="13" type="ORF">DFA_07000</name>
</gene>
<evidence type="ECO:0000256" key="10">
    <source>
        <dbReference type="ARBA" id="ARBA00023160"/>
    </source>
</evidence>
<dbReference type="PIRSF" id="PIRSF015921">
    <property type="entry name" value="FA_sphinglp_des"/>
    <property type="match status" value="1"/>
</dbReference>
<accession>F4PX93</accession>
<feature type="transmembrane region" description="Helical" evidence="11">
    <location>
        <begin position="310"/>
        <end position="328"/>
    </location>
</feature>
<dbReference type="InterPro" id="IPR012171">
    <property type="entry name" value="Fatty_acid_desaturase"/>
</dbReference>
<dbReference type="SUPFAM" id="SSF55856">
    <property type="entry name" value="Cytochrome b5-like heme/steroid binding domain"/>
    <property type="match status" value="1"/>
</dbReference>
<keyword evidence="5" id="KW-0479">Metal-binding</keyword>
<dbReference type="PANTHER" id="PTHR19353:SF19">
    <property type="entry name" value="DELTA(5) FATTY ACID DESATURASE C-RELATED"/>
    <property type="match status" value="1"/>
</dbReference>
<keyword evidence="11" id="KW-1133">Transmembrane helix</keyword>
<keyword evidence="4" id="KW-0349">Heme</keyword>
<dbReference type="FunFam" id="3.10.120.10:FF:000007">
    <property type="entry name" value="Sulfite oxidase, mitochondrial"/>
    <property type="match status" value="1"/>
</dbReference>
<dbReference type="InterPro" id="IPR005804">
    <property type="entry name" value="FA_desaturase_dom"/>
</dbReference>
<dbReference type="GO" id="GO:0042759">
    <property type="term" value="P:long-chain fatty acid biosynthetic process"/>
    <property type="evidence" value="ECO:0007669"/>
    <property type="project" value="UniProtKB-ARBA"/>
</dbReference>
<dbReference type="Pfam" id="PF00487">
    <property type="entry name" value="FA_desaturase"/>
    <property type="match status" value="1"/>
</dbReference>
<keyword evidence="11" id="KW-0812">Transmembrane</keyword>
<dbReference type="GO" id="GO:0006636">
    <property type="term" value="P:unsaturated fatty acid biosynthetic process"/>
    <property type="evidence" value="ECO:0007669"/>
    <property type="project" value="UniProtKB-ARBA"/>
</dbReference>
<dbReference type="RefSeq" id="XP_004366879.1">
    <property type="nucleotide sequence ID" value="XM_004366822.1"/>
</dbReference>
<dbReference type="EMBL" id="GL883013">
    <property type="protein sequence ID" value="EGG19896.1"/>
    <property type="molecule type" value="Genomic_DNA"/>
</dbReference>
<keyword evidence="11" id="KW-0472">Membrane</keyword>
<feature type="domain" description="Cytochrome b5 heme-binding" evidence="12">
    <location>
        <begin position="6"/>
        <end position="83"/>
    </location>
</feature>
<dbReference type="KEGG" id="dfa:DFA_07000"/>
<sequence length="454" mass="52160">MSTQKTKQYSWSELAKHNTAEDCWVAVDGKVYDVTKWVNQHPGGSDIILYSSGRDVTNLFESYHPMSDKPAAILEKYHIGTVSSLEFPKYVVKSKFYDTLKARVRKHFIDTAQDPQQSVGVVNRIILAYVIVISGYVLSHYVFQNFYLNFLLAIVFGVCEALFAMHLLHDASHCAVGHNPKVWKWLGASFDFVIGGSFFAWIHQHVLGHHLYTNVRGADPDVGDGEIDFRVITPYQQRLWYHKYQHIYAPLLYGLYPFKTRIQDSESFIKKINGRIRVSAPSTFDLVAYIVGKISFIFFRFILPLQYIPYANLIPCFIIAELTFGWYLTINFQVSHVAEDLKFFATESRPNEPTNVDEDWAISQVKTTQDYANGSLLANYFSGALNHQVVHHLFPSIQQEFLPQIVPILKQVCSEYNLKYNHYDTFTEAIGSHIKYLYKMGNDPDYVQIPVGNV</sequence>
<dbReference type="Pfam" id="PF00173">
    <property type="entry name" value="Cyt-b5"/>
    <property type="match status" value="1"/>
</dbReference>
<feature type="transmembrane region" description="Helical" evidence="11">
    <location>
        <begin position="286"/>
        <end position="303"/>
    </location>
</feature>
<dbReference type="InterPro" id="IPR001199">
    <property type="entry name" value="Cyt_B5-like_heme/steroid-bd"/>
</dbReference>
<keyword evidence="8" id="KW-0408">Iron</keyword>
<name>F4PX93_CACFS</name>
<dbReference type="GeneID" id="14871937"/>
<evidence type="ECO:0000256" key="8">
    <source>
        <dbReference type="ARBA" id="ARBA00023004"/>
    </source>
</evidence>
<evidence type="ECO:0000256" key="9">
    <source>
        <dbReference type="ARBA" id="ARBA00023098"/>
    </source>
</evidence>
<dbReference type="GO" id="GO:0016717">
    <property type="term" value="F:oxidoreductase activity, acting on paired donors, with oxidation of a pair of donors resulting in the reduction of molecular oxygen to two molecules of water"/>
    <property type="evidence" value="ECO:0007669"/>
    <property type="project" value="TreeGrafter"/>
</dbReference>
<dbReference type="AlphaFoldDB" id="F4PX93"/>
<evidence type="ECO:0000256" key="6">
    <source>
        <dbReference type="ARBA" id="ARBA00022832"/>
    </source>
</evidence>
<evidence type="ECO:0000256" key="7">
    <source>
        <dbReference type="ARBA" id="ARBA00022982"/>
    </source>
</evidence>
<evidence type="ECO:0000256" key="11">
    <source>
        <dbReference type="SAM" id="Phobius"/>
    </source>
</evidence>
<feature type="transmembrane region" description="Helical" evidence="11">
    <location>
        <begin position="149"/>
        <end position="170"/>
    </location>
</feature>
<dbReference type="SMART" id="SM01117">
    <property type="entry name" value="Cyt-b5"/>
    <property type="match status" value="1"/>
</dbReference>
<proteinExistence type="inferred from homology"/>
<reference evidence="14" key="1">
    <citation type="journal article" date="2011" name="Genome Res.">
        <title>Phylogeny-wide analysis of social amoeba genomes highlights ancient origins for complex intercellular communication.</title>
        <authorList>
            <person name="Heidel A.J."/>
            <person name="Lawal H.M."/>
            <person name="Felder M."/>
            <person name="Schilde C."/>
            <person name="Helps N.R."/>
            <person name="Tunggal B."/>
            <person name="Rivero F."/>
            <person name="John U."/>
            <person name="Schleicher M."/>
            <person name="Eichinger L."/>
            <person name="Platzer M."/>
            <person name="Noegel A.A."/>
            <person name="Schaap P."/>
            <person name="Gloeckner G."/>
        </authorList>
    </citation>
    <scope>NUCLEOTIDE SEQUENCE [LARGE SCALE GENOMIC DNA]</scope>
    <source>
        <strain evidence="14">SH3</strain>
    </source>
</reference>